<evidence type="ECO:0000313" key="7">
    <source>
        <dbReference type="EMBL" id="RXI03529.1"/>
    </source>
</evidence>
<keyword evidence="8" id="KW-1185">Reference proteome</keyword>
<protein>
    <recommendedName>
        <fullName evidence="9">Beta-glucosidase</fullName>
    </recommendedName>
</protein>
<keyword evidence="2 6" id="KW-0378">Hydrolase</keyword>
<dbReference type="PANTHER" id="PTHR10353">
    <property type="entry name" value="GLYCOSYL HYDROLASE"/>
    <property type="match status" value="1"/>
</dbReference>
<feature type="active site" description="Nucleophile" evidence="4">
    <location>
        <position position="448"/>
    </location>
</feature>
<dbReference type="InterPro" id="IPR033132">
    <property type="entry name" value="GH_1_N_CS"/>
</dbReference>
<evidence type="ECO:0000256" key="1">
    <source>
        <dbReference type="ARBA" id="ARBA00010838"/>
    </source>
</evidence>
<evidence type="ECO:0000256" key="2">
    <source>
        <dbReference type="ARBA" id="ARBA00022801"/>
    </source>
</evidence>
<name>A0A498K5K1_MALDO</name>
<proteinExistence type="inferred from homology"/>
<dbReference type="GO" id="GO:0008422">
    <property type="term" value="F:beta-glucosidase activity"/>
    <property type="evidence" value="ECO:0007669"/>
    <property type="project" value="UniProtKB-ARBA"/>
</dbReference>
<dbReference type="AlphaFoldDB" id="A0A498K5K1"/>
<evidence type="ECO:0000256" key="5">
    <source>
        <dbReference type="RuleBase" id="RU003690"/>
    </source>
</evidence>
<dbReference type="Pfam" id="PF00232">
    <property type="entry name" value="Glyco_hydro_1"/>
    <property type="match status" value="1"/>
</dbReference>
<dbReference type="InterPro" id="IPR001360">
    <property type="entry name" value="Glyco_hydro_1"/>
</dbReference>
<dbReference type="PROSITE" id="PS00572">
    <property type="entry name" value="GLYCOSYL_HYDROL_F1_1"/>
    <property type="match status" value="1"/>
</dbReference>
<organism evidence="7 8">
    <name type="scientific">Malus domestica</name>
    <name type="common">Apple</name>
    <name type="synonym">Pyrus malus</name>
    <dbReference type="NCBI Taxonomy" id="3750"/>
    <lineage>
        <taxon>Eukaryota</taxon>
        <taxon>Viridiplantae</taxon>
        <taxon>Streptophyta</taxon>
        <taxon>Embryophyta</taxon>
        <taxon>Tracheophyta</taxon>
        <taxon>Spermatophyta</taxon>
        <taxon>Magnoliopsida</taxon>
        <taxon>eudicotyledons</taxon>
        <taxon>Gunneridae</taxon>
        <taxon>Pentapetalae</taxon>
        <taxon>rosids</taxon>
        <taxon>fabids</taxon>
        <taxon>Rosales</taxon>
        <taxon>Rosaceae</taxon>
        <taxon>Amygdaloideae</taxon>
        <taxon>Maleae</taxon>
        <taxon>Malus</taxon>
    </lineage>
</organism>
<dbReference type="InterPro" id="IPR017853">
    <property type="entry name" value="GH"/>
</dbReference>
<evidence type="ECO:0000256" key="4">
    <source>
        <dbReference type="PROSITE-ProRule" id="PRU10055"/>
    </source>
</evidence>
<evidence type="ECO:0000313" key="8">
    <source>
        <dbReference type="Proteomes" id="UP000290289"/>
    </source>
</evidence>
<evidence type="ECO:0008006" key="9">
    <source>
        <dbReference type="Google" id="ProtNLM"/>
    </source>
</evidence>
<dbReference type="FunFam" id="3.20.20.80:FF:000020">
    <property type="entry name" value="Beta-glucosidase 12"/>
    <property type="match status" value="1"/>
</dbReference>
<dbReference type="Gene3D" id="3.20.20.80">
    <property type="entry name" value="Glycosidases"/>
    <property type="match status" value="1"/>
</dbReference>
<dbReference type="Proteomes" id="UP000290289">
    <property type="component" value="Chromosome 3"/>
</dbReference>
<sequence>MQYSRKRQLNYLDRYQNSQVMAMKYSRSLLFGVLLLIGFALTNSKAANTDPPVYCEFLNRNSFEPGFIFGTGSASYQYEGAVKEDGRGPSIWDTYTHKHPEKIADGSNGDVAIDQYHRYKEDVGIMKDMELDAYRFSISWSRLLPNGTLSGGVNRKGIDYYDNLIDELLRNGLKPFVTLFHGDVPQALEDEYGGFLSPRIVDHFKDYAELCYKEFGDRVKHWFTENEPYTFSYMGYAVGTQVPGRCSSWQNLNCTGGDSAIEPYLVAHHLLLAHGAAVELYKNRYQATQKGLIGITLVSDWFEPASDSKQDKDAALRSLDFMLISGIVMFCRFLDPLTSGDYPHTMRSIVGKRLPKFTKEQSKLLNGSFDFLGINYYTARYASSAPNNNSLPASYVTDSRADLTTELNGALIGPQAASDWLYVYPKGIHDLVLYTKEKYNDPLIYITENGVSELNNPELSLEEALHDTSRIDYYYRHLCYLQAAIKNGAKVKGYFAWTLLDDFEWTAGYTVRFGLNYVDYKDGLKRYPKLSAHWFKNFLKKNKFKESYSSL</sequence>
<evidence type="ECO:0000256" key="6">
    <source>
        <dbReference type="RuleBase" id="RU004468"/>
    </source>
</evidence>
<reference evidence="7 8" key="1">
    <citation type="submission" date="2018-10" db="EMBL/GenBank/DDBJ databases">
        <title>A high-quality apple genome assembly.</title>
        <authorList>
            <person name="Hu J."/>
        </authorList>
    </citation>
    <scope>NUCLEOTIDE SEQUENCE [LARGE SCALE GENOMIC DNA]</scope>
    <source>
        <strain evidence="8">cv. HFTH1</strain>
        <tissue evidence="7">Young leaf</tissue>
    </source>
</reference>
<dbReference type="EMBL" id="RDQH01000329">
    <property type="protein sequence ID" value="RXI03529.1"/>
    <property type="molecule type" value="Genomic_DNA"/>
</dbReference>
<gene>
    <name evidence="7" type="ORF">DVH24_004181</name>
</gene>
<comment type="similarity">
    <text evidence="1 5">Belongs to the glycosyl hydrolase 1 family.</text>
</comment>
<dbReference type="SUPFAM" id="SSF51445">
    <property type="entry name" value="(Trans)glycosidases"/>
    <property type="match status" value="1"/>
</dbReference>
<keyword evidence="3 6" id="KW-0326">Glycosidase</keyword>
<dbReference type="PROSITE" id="PS00653">
    <property type="entry name" value="GLYCOSYL_HYDROL_F1_2"/>
    <property type="match status" value="1"/>
</dbReference>
<comment type="caution">
    <text evidence="7">The sequence shown here is derived from an EMBL/GenBank/DDBJ whole genome shotgun (WGS) entry which is preliminary data.</text>
</comment>
<dbReference type="PRINTS" id="PR00131">
    <property type="entry name" value="GLHYDRLASE1"/>
</dbReference>
<dbReference type="GO" id="GO:0005975">
    <property type="term" value="P:carbohydrate metabolic process"/>
    <property type="evidence" value="ECO:0007669"/>
    <property type="project" value="InterPro"/>
</dbReference>
<evidence type="ECO:0000256" key="3">
    <source>
        <dbReference type="ARBA" id="ARBA00023295"/>
    </source>
</evidence>
<accession>A0A498K5K1</accession>
<dbReference type="PANTHER" id="PTHR10353:SF137">
    <property type="entry name" value="MYROSINASE 3-RELATED"/>
    <property type="match status" value="1"/>
</dbReference>
<dbReference type="InterPro" id="IPR018120">
    <property type="entry name" value="Glyco_hydro_1_AS"/>
</dbReference>